<keyword evidence="4" id="KW-0564">Palmitate</keyword>
<keyword evidence="5" id="KW-0449">Lipoprotein</keyword>
<dbReference type="SUPFAM" id="SSF53850">
    <property type="entry name" value="Periplasmic binding protein-like II"/>
    <property type="match status" value="1"/>
</dbReference>
<dbReference type="InterPro" id="IPR050490">
    <property type="entry name" value="Bact_solute-bd_prot1"/>
</dbReference>
<keyword evidence="3" id="KW-0472">Membrane</keyword>
<dbReference type="PROSITE" id="PS51257">
    <property type="entry name" value="PROKAR_LIPOPROTEIN"/>
    <property type="match status" value="1"/>
</dbReference>
<keyword evidence="8" id="KW-1185">Reference proteome</keyword>
<gene>
    <name evidence="7" type="ORF">AFE02nite_19090</name>
</gene>
<evidence type="ECO:0000256" key="3">
    <source>
        <dbReference type="ARBA" id="ARBA00023136"/>
    </source>
</evidence>
<evidence type="ECO:0000256" key="6">
    <source>
        <dbReference type="SAM" id="SignalP"/>
    </source>
</evidence>
<accession>A0A511YY89</accession>
<proteinExistence type="predicted"/>
<keyword evidence="1" id="KW-1003">Cell membrane</keyword>
<evidence type="ECO:0000256" key="2">
    <source>
        <dbReference type="ARBA" id="ARBA00022729"/>
    </source>
</evidence>
<feature type="chain" id="PRO_5039598719" evidence="6">
    <location>
        <begin position="21"/>
        <end position="421"/>
    </location>
</feature>
<protein>
    <submittedName>
        <fullName evidence="7">Sugar ABC transporter substrate-binding protein</fullName>
    </submittedName>
</protein>
<evidence type="ECO:0000313" key="7">
    <source>
        <dbReference type="EMBL" id="GEN80175.1"/>
    </source>
</evidence>
<evidence type="ECO:0000256" key="4">
    <source>
        <dbReference type="ARBA" id="ARBA00023139"/>
    </source>
</evidence>
<evidence type="ECO:0000256" key="5">
    <source>
        <dbReference type="ARBA" id="ARBA00023288"/>
    </source>
</evidence>
<comment type="caution">
    <text evidence="7">The sequence shown here is derived from an EMBL/GenBank/DDBJ whole genome shotgun (WGS) entry which is preliminary data.</text>
</comment>
<dbReference type="PANTHER" id="PTHR43649">
    <property type="entry name" value="ARABINOSE-BINDING PROTEIN-RELATED"/>
    <property type="match status" value="1"/>
</dbReference>
<dbReference type="EMBL" id="BJYK01000005">
    <property type="protein sequence ID" value="GEN80175.1"/>
    <property type="molecule type" value="Genomic_DNA"/>
</dbReference>
<evidence type="ECO:0000256" key="1">
    <source>
        <dbReference type="ARBA" id="ARBA00022475"/>
    </source>
</evidence>
<dbReference type="Gene3D" id="3.40.190.10">
    <property type="entry name" value="Periplasmic binding protein-like II"/>
    <property type="match status" value="1"/>
</dbReference>
<reference evidence="7 8" key="1">
    <citation type="submission" date="2019-07" db="EMBL/GenBank/DDBJ databases">
        <title>Whole genome shotgun sequence of Actinotalea fermentans NBRC 105374.</title>
        <authorList>
            <person name="Hosoyama A."/>
            <person name="Uohara A."/>
            <person name="Ohji S."/>
            <person name="Ichikawa N."/>
        </authorList>
    </citation>
    <scope>NUCLEOTIDE SEQUENCE [LARGE SCALE GENOMIC DNA]</scope>
    <source>
        <strain evidence="7 8">NBRC 105374</strain>
    </source>
</reference>
<dbReference type="CDD" id="cd13585">
    <property type="entry name" value="PBP2_TMBP_like"/>
    <property type="match status" value="1"/>
</dbReference>
<keyword evidence="2 6" id="KW-0732">Signal</keyword>
<dbReference type="RefSeq" id="WP_034248741.1">
    <property type="nucleotide sequence ID" value="NZ_BJYK01000005.1"/>
</dbReference>
<dbReference type="PANTHER" id="PTHR43649:SF33">
    <property type="entry name" value="POLYGALACTURONAN_RHAMNOGALACTURONAN-BINDING PROTEIN YTCQ"/>
    <property type="match status" value="1"/>
</dbReference>
<dbReference type="Proteomes" id="UP000321484">
    <property type="component" value="Unassembled WGS sequence"/>
</dbReference>
<dbReference type="InterPro" id="IPR006059">
    <property type="entry name" value="SBP"/>
</dbReference>
<dbReference type="OrthoDB" id="2510110at2"/>
<organism evidence="7 8">
    <name type="scientific">Actinotalea fermentans</name>
    <dbReference type="NCBI Taxonomy" id="43671"/>
    <lineage>
        <taxon>Bacteria</taxon>
        <taxon>Bacillati</taxon>
        <taxon>Actinomycetota</taxon>
        <taxon>Actinomycetes</taxon>
        <taxon>Micrococcales</taxon>
        <taxon>Cellulomonadaceae</taxon>
        <taxon>Actinotalea</taxon>
    </lineage>
</organism>
<sequence length="421" mass="44333">MNRRSPLVALAAITAALALASCSSGGDADAGDDAPAEEPESVTITYTNFISNNGNEENLDAIVAAFEEANPGITVDVTTMAYADYFTALQTDLAAGTVADVFDIEYGQYHAYQANGVLAELTVADPSAFDPTLLETYQTDGAQFAIPTSFSNVVLFYNTALFDAAGLDYPTADWTWEDERAAAEALTDQAAGVFGDYQPISYYEFYKALEQNGESFLGEDGKAAFNTPGGIEAIEWLAGKSGTVMPTPEQGAGTPDFDSGLFADGKLAMFHSGIWMFGTFADMADGWDIAVEPGNTQQASAMFSNAVAVSAGSEHVAEATKFAEFLAGSDTTAQIRLEAGWELPPTSDEAVLEQYLTLGKPANRQAVFDSLENVALTPDLGERAAEVQDVVNSMLTEVAAGRLSAADAAAQMAEQVDAILG</sequence>
<dbReference type="AlphaFoldDB" id="A0A511YY89"/>
<evidence type="ECO:0000313" key="8">
    <source>
        <dbReference type="Proteomes" id="UP000321484"/>
    </source>
</evidence>
<dbReference type="Pfam" id="PF13416">
    <property type="entry name" value="SBP_bac_8"/>
    <property type="match status" value="1"/>
</dbReference>
<name>A0A511YY89_9CELL</name>
<feature type="signal peptide" evidence="6">
    <location>
        <begin position="1"/>
        <end position="20"/>
    </location>
</feature>